<dbReference type="Pfam" id="PF06461">
    <property type="entry name" value="CHDII_SANT-like"/>
    <property type="match status" value="1"/>
</dbReference>
<dbReference type="InterPro" id="IPR001965">
    <property type="entry name" value="Znf_PHD"/>
</dbReference>
<keyword evidence="9" id="KW-0539">Nucleus</keyword>
<dbReference type="InterPro" id="IPR027417">
    <property type="entry name" value="P-loop_NTPase"/>
</dbReference>
<dbReference type="InterPro" id="IPR019787">
    <property type="entry name" value="Znf_PHD-finger"/>
</dbReference>
<dbReference type="InterPro" id="IPR001650">
    <property type="entry name" value="Helicase_C-like"/>
</dbReference>
<keyword evidence="8" id="KW-0067">ATP-binding</keyword>
<dbReference type="GO" id="GO:0140658">
    <property type="term" value="F:ATP-dependent chromatin remodeler activity"/>
    <property type="evidence" value="ECO:0007669"/>
    <property type="project" value="TreeGrafter"/>
</dbReference>
<feature type="domain" description="Helicase C-terminal" evidence="16">
    <location>
        <begin position="622"/>
        <end position="783"/>
    </location>
</feature>
<evidence type="ECO:0000259" key="13">
    <source>
        <dbReference type="PROSITE" id="PS50016"/>
    </source>
</evidence>
<dbReference type="SUPFAM" id="SSF54160">
    <property type="entry name" value="Chromo domain-like"/>
    <property type="match status" value="2"/>
</dbReference>
<dbReference type="Gramene" id="OMO61594">
    <property type="protein sequence ID" value="OMO61594"/>
    <property type="gene ID" value="CCACVL1_23395"/>
</dbReference>
<dbReference type="InterPro" id="IPR024934">
    <property type="entry name" value="Rubredoxin-like_dom"/>
</dbReference>
<keyword evidence="18" id="KW-1185">Reference proteome</keyword>
<dbReference type="PROSITE" id="PS01359">
    <property type="entry name" value="ZF_PHD_1"/>
    <property type="match status" value="1"/>
</dbReference>
<dbReference type="CDD" id="cd18660">
    <property type="entry name" value="CD1_tandem"/>
    <property type="match status" value="1"/>
</dbReference>
<accession>A0A1R3GU15</accession>
<dbReference type="SMART" id="SM00490">
    <property type="entry name" value="HELICc"/>
    <property type="match status" value="1"/>
</dbReference>
<dbReference type="InterPro" id="IPR049730">
    <property type="entry name" value="SNF2/RAD54-like_C"/>
</dbReference>
<dbReference type="EMBL" id="AWWV01013420">
    <property type="protein sequence ID" value="OMO61594.1"/>
    <property type="molecule type" value="Genomic_DNA"/>
</dbReference>
<dbReference type="PROSITE" id="PS50903">
    <property type="entry name" value="RUBREDOXIN_LIKE"/>
    <property type="match status" value="1"/>
</dbReference>
<dbReference type="InterPro" id="IPR016197">
    <property type="entry name" value="Chromo-like_dom_sf"/>
</dbReference>
<evidence type="ECO:0000259" key="15">
    <source>
        <dbReference type="PROSITE" id="PS51192"/>
    </source>
</evidence>
<evidence type="ECO:0000256" key="2">
    <source>
        <dbReference type="ARBA" id="ARBA00022723"/>
    </source>
</evidence>
<dbReference type="PROSITE" id="PS51194">
    <property type="entry name" value="HELICASE_CTER"/>
    <property type="match status" value="1"/>
</dbReference>
<feature type="domain" description="PHD-type" evidence="13">
    <location>
        <begin position="59"/>
        <end position="107"/>
    </location>
</feature>
<comment type="caution">
    <text evidence="17">The sequence shown here is derived from an EMBL/GenBank/DDBJ whole genome shotgun (WGS) entry which is preliminary data.</text>
</comment>
<keyword evidence="2" id="KW-0479">Metal-binding</keyword>
<dbReference type="InterPro" id="IPR009463">
    <property type="entry name" value="DUF1087"/>
</dbReference>
<dbReference type="PROSITE" id="PS50013">
    <property type="entry name" value="CHROMO_2"/>
    <property type="match status" value="2"/>
</dbReference>
<dbReference type="InterPro" id="IPR038718">
    <property type="entry name" value="SNF2-like_sf"/>
</dbReference>
<keyword evidence="6" id="KW-0378">Hydrolase</keyword>
<dbReference type="Gene3D" id="2.30.30.1150">
    <property type="match status" value="1"/>
</dbReference>
<dbReference type="GO" id="GO:0000785">
    <property type="term" value="C:chromatin"/>
    <property type="evidence" value="ECO:0007669"/>
    <property type="project" value="TreeGrafter"/>
</dbReference>
<keyword evidence="7" id="KW-0862">Zinc</keyword>
<sequence length="1442" mass="164612">MSINDVTKMSSLVERLRVRSDRRPVYNLDESDDDADFLSRKSGKTEEKFEKVVRDDAKENSCQACGEGENLWNCTTCTYAYHLKCLLPPSKATPLPDTWRCPECVSPLNDIEKILDCELRPTAAGDDDASKLGSNQIFVKQYLVKWKGLSYLHCTWVPEKEFLKAFKSNPRLRTKVNNFHKQTASNNNSEEDFLAIRPEWTTVDRILACRGDDDDEKEYLVKYKELNYDECYWEFESDISAFQPEIERFNKIKSRSRKSSAAKQKSSLQDDVESKKKSKEFQQYEHSPEFLSGGSLHPYQLEGLNFLRFSWSKQTHVILADEMGLGKTIQSIAFLASLFEENCGPHLVVAPLSTLRNWEREFATWAPQMNVVMYVGSSQARAVIREYEFYHPKSHKKIKKKKSGQIVSESKQDRIKFDVLLTSYEMINLDTASLKPIKWECMIVDEGHRLKNKDSKLFLSLKQYTTNHRTLLTGTPLQNNLDELFMLMHFLDAGKFGSLEEFQEEFKDISQEEQISRLHKMLAPHLLRRVKKDVMTELPPKKELILRVELSSKQKEYYKAILTRNYQILTRRGGAQISLINVVMELRKLCCHPYMLEGVDPELENSPEAYKQFIESSGKLQLLDKMMVKLKEQGHRVLIYSQFQHMLDLLEDYCSYKKWQYERIDGKVAGAERQIRIDRFNAKNSSRFCFLLSTRAGGLGINLATADTVIIYDSDWNPHADLQAMARAHRLGQTNKVMIYRLITRGSIEERMMQMTKKKMVLEHLVVGRLKAQNINQEELDDIIRYGSKELFADENDEAGKSRQIHYDDTAIDRLLDREQVDDEEAPVDDEEEDGFLKAFKVANFEYIEEADTAPEEEAQKVAVEHKNTPNNSERTSYWEELLRDRYEVNKIEEFNSLGKGKRSRKQMVSVEDDDLAGLEDVSSDGEDDNFEAELTDGDATSSGNQPGRRAYRKRARTDNTEPIPLMEGEGKSFRVLGFNQSQRAAFVQILMRFGVGEWDWKEFAARLKQKTYEEINEYGTLFLRHIAEEMTDSLTFSDGVPKEGLRIQDVLVRIAVLLLIGNKVKSASENPGTRLFTDDIIMRYPTLKGGKFWKEEHDLLLLRAVLKHGYGRWQAIVDDKDLRIQEVICQELNLPFINFPVSGQAGPQVQNGANTINAEATGNQTRGNGSGNDVGGDVPQGVSDTVNQGQAYPDSSILYHFRDMQRRQVEYVKKRVLLLEKGINAEYQKEYYGDMKTDDGTSDEPDIGQKVEDIPNGSTTEIPSKVIDHLPPIEVIALEEISAAAFNDDADRLKLPQHYNKMCKILEENVHEAVQSSHNLKKNLTPLKEICEDMIWILSPAQTESQSTVAGSSLPPGQKQPDVVTEVEMVDSQREKPEKPATEEGAAKGSGLAKSGQSDPKYVQHTTGVDVVMEEASKEESSKIDKGGKEESGAGVIVLDE</sequence>
<feature type="region of interest" description="Disordered" evidence="11">
    <location>
        <begin position="1160"/>
        <end position="1190"/>
    </location>
</feature>
<dbReference type="STRING" id="210143.A0A1R3GU15"/>
<evidence type="ECO:0000256" key="8">
    <source>
        <dbReference type="ARBA" id="ARBA00022840"/>
    </source>
</evidence>
<protein>
    <submittedName>
        <fullName evidence="17">SNF2-related protein</fullName>
    </submittedName>
</protein>
<dbReference type="GO" id="GO:0005506">
    <property type="term" value="F:iron ion binding"/>
    <property type="evidence" value="ECO:0007669"/>
    <property type="project" value="InterPro"/>
</dbReference>
<keyword evidence="5 10" id="KW-0863">Zinc-finger</keyword>
<dbReference type="Gene3D" id="3.40.50.10810">
    <property type="entry name" value="Tandem AAA-ATPase domain"/>
    <property type="match status" value="1"/>
</dbReference>
<dbReference type="PROSITE" id="PS50016">
    <property type="entry name" value="ZF_PHD_2"/>
    <property type="match status" value="1"/>
</dbReference>
<dbReference type="InterPro" id="IPR023780">
    <property type="entry name" value="Chromo_domain"/>
</dbReference>
<dbReference type="GO" id="GO:0003682">
    <property type="term" value="F:chromatin binding"/>
    <property type="evidence" value="ECO:0007669"/>
    <property type="project" value="TreeGrafter"/>
</dbReference>
<dbReference type="SMART" id="SM01146">
    <property type="entry name" value="DUF1086"/>
    <property type="match status" value="1"/>
</dbReference>
<feature type="domain" description="Helicase ATP-binding" evidence="15">
    <location>
        <begin position="308"/>
        <end position="494"/>
    </location>
</feature>
<evidence type="ECO:0000259" key="12">
    <source>
        <dbReference type="PROSITE" id="PS50013"/>
    </source>
</evidence>
<dbReference type="GO" id="GO:0008270">
    <property type="term" value="F:zinc ion binding"/>
    <property type="evidence" value="ECO:0007669"/>
    <property type="project" value="UniProtKB-KW"/>
</dbReference>
<dbReference type="CDD" id="cd18793">
    <property type="entry name" value="SF2_C_SNF"/>
    <property type="match status" value="1"/>
</dbReference>
<dbReference type="Pfam" id="PF00271">
    <property type="entry name" value="Helicase_C"/>
    <property type="match status" value="1"/>
</dbReference>
<evidence type="ECO:0000256" key="6">
    <source>
        <dbReference type="ARBA" id="ARBA00022801"/>
    </source>
</evidence>
<dbReference type="OrthoDB" id="5857104at2759"/>
<dbReference type="Pfam" id="PF00628">
    <property type="entry name" value="PHD"/>
    <property type="match status" value="1"/>
</dbReference>
<dbReference type="GO" id="GO:0042393">
    <property type="term" value="F:histone binding"/>
    <property type="evidence" value="ECO:0007669"/>
    <property type="project" value="TreeGrafter"/>
</dbReference>
<evidence type="ECO:0000256" key="3">
    <source>
        <dbReference type="ARBA" id="ARBA00022737"/>
    </source>
</evidence>
<gene>
    <name evidence="17" type="ORF">CCACVL1_23395</name>
</gene>
<feature type="region of interest" description="Disordered" evidence="11">
    <location>
        <begin position="914"/>
        <end position="967"/>
    </location>
</feature>
<dbReference type="InterPro" id="IPR000953">
    <property type="entry name" value="Chromo/chromo_shadow_dom"/>
</dbReference>
<dbReference type="PROSITE" id="PS51192">
    <property type="entry name" value="HELICASE_ATP_BIND_1"/>
    <property type="match status" value="1"/>
</dbReference>
<feature type="compositionally biased region" description="Acidic residues" evidence="11">
    <location>
        <begin position="914"/>
        <end position="937"/>
    </location>
</feature>
<evidence type="ECO:0000256" key="11">
    <source>
        <dbReference type="SAM" id="MobiDB-lite"/>
    </source>
</evidence>
<evidence type="ECO:0000256" key="4">
    <source>
        <dbReference type="ARBA" id="ARBA00022741"/>
    </source>
</evidence>
<dbReference type="GO" id="GO:0005524">
    <property type="term" value="F:ATP binding"/>
    <property type="evidence" value="ECO:0007669"/>
    <property type="project" value="UniProtKB-KW"/>
</dbReference>
<dbReference type="InterPro" id="IPR000330">
    <property type="entry name" value="SNF2_N"/>
</dbReference>
<evidence type="ECO:0000256" key="9">
    <source>
        <dbReference type="ARBA" id="ARBA00023242"/>
    </source>
</evidence>
<evidence type="ECO:0000256" key="7">
    <source>
        <dbReference type="ARBA" id="ARBA00022833"/>
    </source>
</evidence>
<dbReference type="Pfam" id="PF06465">
    <property type="entry name" value="DUF1087"/>
    <property type="match status" value="1"/>
</dbReference>
<dbReference type="InterPro" id="IPR019786">
    <property type="entry name" value="Zinc_finger_PHD-type_CS"/>
</dbReference>
<dbReference type="PANTHER" id="PTHR45623">
    <property type="entry name" value="CHROMODOMAIN-HELICASE-DNA-BINDING PROTEIN 3-RELATED-RELATED"/>
    <property type="match status" value="1"/>
</dbReference>
<dbReference type="GO" id="GO:0016887">
    <property type="term" value="F:ATP hydrolysis activity"/>
    <property type="evidence" value="ECO:0007669"/>
    <property type="project" value="TreeGrafter"/>
</dbReference>
<dbReference type="InterPro" id="IPR014001">
    <property type="entry name" value="Helicase_ATP-bd"/>
</dbReference>
<feature type="region of interest" description="Disordered" evidence="11">
    <location>
        <begin position="1348"/>
        <end position="1442"/>
    </location>
</feature>
<dbReference type="CDD" id="cd18659">
    <property type="entry name" value="CD2_tandem"/>
    <property type="match status" value="1"/>
</dbReference>
<dbReference type="Gene3D" id="3.40.50.300">
    <property type="entry name" value="P-loop containing nucleotide triphosphate hydrolases"/>
    <property type="match status" value="1"/>
</dbReference>
<dbReference type="SMART" id="SM00249">
    <property type="entry name" value="PHD"/>
    <property type="match status" value="1"/>
</dbReference>
<evidence type="ECO:0000256" key="1">
    <source>
        <dbReference type="ARBA" id="ARBA00004123"/>
    </source>
</evidence>
<evidence type="ECO:0000256" key="5">
    <source>
        <dbReference type="ARBA" id="ARBA00022771"/>
    </source>
</evidence>
<feature type="compositionally biased region" description="Basic and acidic residues" evidence="11">
    <location>
        <begin position="1416"/>
        <end position="1433"/>
    </location>
</feature>
<name>A0A1R3GU15_COCAP</name>
<dbReference type="Proteomes" id="UP000188268">
    <property type="component" value="Unassembled WGS sequence"/>
</dbReference>
<dbReference type="InterPro" id="IPR009462">
    <property type="entry name" value="CHD_II_SANT-like"/>
</dbReference>
<feature type="compositionally biased region" description="Basic and acidic residues" evidence="11">
    <location>
        <begin position="1372"/>
        <end position="1387"/>
    </location>
</feature>
<dbReference type="GO" id="GO:0003677">
    <property type="term" value="F:DNA binding"/>
    <property type="evidence" value="ECO:0007669"/>
    <property type="project" value="InterPro"/>
</dbReference>
<dbReference type="Pfam" id="PF00385">
    <property type="entry name" value="Chromo"/>
    <property type="match status" value="2"/>
</dbReference>
<proteinExistence type="predicted"/>
<dbReference type="SMART" id="SM01147">
    <property type="entry name" value="DUF1087"/>
    <property type="match status" value="1"/>
</dbReference>
<dbReference type="Gene3D" id="2.40.50.40">
    <property type="match status" value="2"/>
</dbReference>
<feature type="compositionally biased region" description="Low complexity" evidence="11">
    <location>
        <begin position="1388"/>
        <end position="1397"/>
    </location>
</feature>
<feature type="domain" description="Chromo" evidence="12">
    <location>
        <begin position="109"/>
        <end position="191"/>
    </location>
</feature>
<dbReference type="SMART" id="SM00487">
    <property type="entry name" value="DEXDc"/>
    <property type="match status" value="1"/>
</dbReference>
<feature type="domain" description="Chromo" evidence="12">
    <location>
        <begin position="201"/>
        <end position="261"/>
    </location>
</feature>
<dbReference type="SMART" id="SM00298">
    <property type="entry name" value="CHROMO"/>
    <property type="match status" value="2"/>
</dbReference>
<feature type="region of interest" description="Disordered" evidence="11">
    <location>
        <begin position="257"/>
        <end position="278"/>
    </location>
</feature>
<evidence type="ECO:0000259" key="16">
    <source>
        <dbReference type="PROSITE" id="PS51194"/>
    </source>
</evidence>
<organism evidence="17 18">
    <name type="scientific">Corchorus capsularis</name>
    <name type="common">Jute</name>
    <dbReference type="NCBI Taxonomy" id="210143"/>
    <lineage>
        <taxon>Eukaryota</taxon>
        <taxon>Viridiplantae</taxon>
        <taxon>Streptophyta</taxon>
        <taxon>Embryophyta</taxon>
        <taxon>Tracheophyta</taxon>
        <taxon>Spermatophyta</taxon>
        <taxon>Magnoliopsida</taxon>
        <taxon>eudicotyledons</taxon>
        <taxon>Gunneridae</taxon>
        <taxon>Pentapetalae</taxon>
        <taxon>rosids</taxon>
        <taxon>malvids</taxon>
        <taxon>Malvales</taxon>
        <taxon>Malvaceae</taxon>
        <taxon>Grewioideae</taxon>
        <taxon>Apeibeae</taxon>
        <taxon>Corchorus</taxon>
    </lineage>
</organism>
<dbReference type="Gene3D" id="1.10.10.60">
    <property type="entry name" value="Homeodomain-like"/>
    <property type="match status" value="1"/>
</dbReference>
<dbReference type="GO" id="GO:0005634">
    <property type="term" value="C:nucleus"/>
    <property type="evidence" value="ECO:0007669"/>
    <property type="project" value="UniProtKB-SubCell"/>
</dbReference>
<dbReference type="Pfam" id="PF00176">
    <property type="entry name" value="SNF2-rel_dom"/>
    <property type="match status" value="1"/>
</dbReference>
<evidence type="ECO:0000259" key="14">
    <source>
        <dbReference type="PROSITE" id="PS50903"/>
    </source>
</evidence>
<comment type="subcellular location">
    <subcellularLocation>
        <location evidence="1">Nucleus</location>
    </subcellularLocation>
</comment>
<reference evidence="17 18" key="1">
    <citation type="submission" date="2013-09" db="EMBL/GenBank/DDBJ databases">
        <title>Corchorus capsularis genome sequencing.</title>
        <authorList>
            <person name="Alam M."/>
            <person name="Haque M.S."/>
            <person name="Islam M.S."/>
            <person name="Emdad E.M."/>
            <person name="Islam M.M."/>
            <person name="Ahmed B."/>
            <person name="Halim A."/>
            <person name="Hossen Q.M.M."/>
            <person name="Hossain M.Z."/>
            <person name="Ahmed R."/>
            <person name="Khan M.M."/>
            <person name="Islam R."/>
            <person name="Rashid M.M."/>
            <person name="Khan S.A."/>
            <person name="Rahman M.S."/>
            <person name="Alam M."/>
        </authorList>
    </citation>
    <scope>NUCLEOTIDE SEQUENCE [LARGE SCALE GENOMIC DNA]</scope>
    <source>
        <strain evidence="18">cv. CVL-1</strain>
        <tissue evidence="17">Whole seedling</tissue>
    </source>
</reference>
<dbReference type="SUPFAM" id="SSF52540">
    <property type="entry name" value="P-loop containing nucleoside triphosphate hydrolases"/>
    <property type="match status" value="2"/>
</dbReference>
<dbReference type="OMA" id="CDSDPNR"/>
<evidence type="ECO:0000313" key="18">
    <source>
        <dbReference type="Proteomes" id="UP000188268"/>
    </source>
</evidence>
<evidence type="ECO:0000256" key="10">
    <source>
        <dbReference type="PROSITE-ProRule" id="PRU00146"/>
    </source>
</evidence>
<keyword evidence="4" id="KW-0547">Nucleotide-binding</keyword>
<feature type="domain" description="Rubredoxin-like" evidence="14">
    <location>
        <begin position="69"/>
        <end position="114"/>
    </location>
</feature>
<dbReference type="PANTHER" id="PTHR45623:SF17">
    <property type="entry name" value="CHROMODOMAIN-HELICASE-DNA-BINDING PROTEIN 3-RELATED"/>
    <property type="match status" value="1"/>
</dbReference>
<keyword evidence="3" id="KW-0677">Repeat</keyword>
<evidence type="ECO:0000313" key="17">
    <source>
        <dbReference type="EMBL" id="OMO61594.1"/>
    </source>
</evidence>